<keyword evidence="2" id="KW-1185">Reference proteome</keyword>
<evidence type="ECO:0000313" key="2">
    <source>
        <dbReference type="Proteomes" id="UP000799755"/>
    </source>
</evidence>
<sequence length="902" mass="100887">MAGYRDGRMSVIAVVCHIISRWAHWSGLEVPFSSGSIENYGTYGTNGGRPNIRPDRAMRVRYAPSLAAKTETAMVLGGGFGNELGSIPQGCSALRGTTPHKGVAAHSEWVGIDRRTRRGMGFRTEIANLHGPWGCANSRLLFGEAIVSAEFAPESQSRTHHKYRNIFSISHMTPFYFSINLGGSVRLSSSLRISPPLFLRLFCPRVFFRYSPLLKLFPPSFLSPLPLCIACGSRRQAGNLDFVGINDRGLGRACTNLAFVILIPRGRRLRRARARIIRGGNSRYFKDALTNPLFTAASKSDTITLRSVHCVLALHLPYVDAPRNVVAVEADITAGTEFARQRRRRSSESDLNTGGNFLRPTEIYEPDHFPAIQHIIVSRFIPTNLKRPTSSPHPQLSHRGPPPNDIVPNQTSELPTRQFSGSNRIERFPSSDQIRDAGITCFLAHVPGVWQAFIALHRTLLQEQHDFFLASQDAIRDTLCGETNEGYFDFEQLTLNVYDPLFLKNYVRIVNSLVRASEPPSDARKAATSIGTSSGSESPILANASDPAPPTLHDVVYPWRSEYPNLTQDREQRRDLKRLSAYLLRQQPSYTLRDAVCSDTYFGNVKTYHRVAIERRNPLISPPLIERKGGQRYSISNFRNRNLTSVVYFYTALFPFSPLIPLIPQKLPTPSPPGIPFHPHIPQPQPQGSKLNTMRQPPTTTILPPTNCLRFDRPISSTQPKTIPSVSRIKIAFPEHVAESSAEGGGLVKMGGIVGRGYWMGDGFGEEITYTAPGLHFVARAERSLGLGEAAGEAEMADVRAKRMGCFEKMGCWRIDRVEGIKYMEWKEVGVMRMDEHEMPPYHLPATLLTDIYRLYRLLHRKQLQVNKNNPFTLSLTVLLASPVHAGYTARPMQQIRIETKT</sequence>
<dbReference type="Proteomes" id="UP000799755">
    <property type="component" value="Unassembled WGS sequence"/>
</dbReference>
<accession>A0ACB6QFV2</accession>
<comment type="caution">
    <text evidence="1">The sequence shown here is derived from an EMBL/GenBank/DDBJ whole genome shotgun (WGS) entry which is preliminary data.</text>
</comment>
<dbReference type="EMBL" id="MU003528">
    <property type="protein sequence ID" value="KAF2465776.1"/>
    <property type="molecule type" value="Genomic_DNA"/>
</dbReference>
<protein>
    <submittedName>
        <fullName evidence="1">Uncharacterized protein</fullName>
    </submittedName>
</protein>
<reference evidence="1" key="1">
    <citation type="journal article" date="2020" name="Stud. Mycol.">
        <title>101 Dothideomycetes genomes: a test case for predicting lifestyles and emergence of pathogens.</title>
        <authorList>
            <person name="Haridas S."/>
            <person name="Albert R."/>
            <person name="Binder M."/>
            <person name="Bloem J."/>
            <person name="Labutti K."/>
            <person name="Salamov A."/>
            <person name="Andreopoulos B."/>
            <person name="Baker S."/>
            <person name="Barry K."/>
            <person name="Bills G."/>
            <person name="Bluhm B."/>
            <person name="Cannon C."/>
            <person name="Castanera R."/>
            <person name="Culley D."/>
            <person name="Daum C."/>
            <person name="Ezra D."/>
            <person name="Gonzalez J."/>
            <person name="Henrissat B."/>
            <person name="Kuo A."/>
            <person name="Liang C."/>
            <person name="Lipzen A."/>
            <person name="Lutzoni F."/>
            <person name="Magnuson J."/>
            <person name="Mondo S."/>
            <person name="Nolan M."/>
            <person name="Ohm R."/>
            <person name="Pangilinan J."/>
            <person name="Park H.-J."/>
            <person name="Ramirez L."/>
            <person name="Alfaro M."/>
            <person name="Sun H."/>
            <person name="Tritt A."/>
            <person name="Yoshinaga Y."/>
            <person name="Zwiers L.-H."/>
            <person name="Turgeon B."/>
            <person name="Goodwin S."/>
            <person name="Spatafora J."/>
            <person name="Crous P."/>
            <person name="Grigoriev I."/>
        </authorList>
    </citation>
    <scope>NUCLEOTIDE SEQUENCE</scope>
    <source>
        <strain evidence="1">ATCC 200398</strain>
    </source>
</reference>
<organism evidence="1 2">
    <name type="scientific">Lindgomyces ingoldianus</name>
    <dbReference type="NCBI Taxonomy" id="673940"/>
    <lineage>
        <taxon>Eukaryota</taxon>
        <taxon>Fungi</taxon>
        <taxon>Dikarya</taxon>
        <taxon>Ascomycota</taxon>
        <taxon>Pezizomycotina</taxon>
        <taxon>Dothideomycetes</taxon>
        <taxon>Pleosporomycetidae</taxon>
        <taxon>Pleosporales</taxon>
        <taxon>Lindgomycetaceae</taxon>
        <taxon>Lindgomyces</taxon>
    </lineage>
</organism>
<proteinExistence type="predicted"/>
<gene>
    <name evidence="1" type="ORF">BDR25DRAFT_360302</name>
</gene>
<name>A0ACB6QFV2_9PLEO</name>
<evidence type="ECO:0000313" key="1">
    <source>
        <dbReference type="EMBL" id="KAF2465776.1"/>
    </source>
</evidence>